<evidence type="ECO:0008006" key="6">
    <source>
        <dbReference type="Google" id="ProtNLM"/>
    </source>
</evidence>
<keyword evidence="1" id="KW-0677">Repeat</keyword>
<dbReference type="GO" id="GO:0005216">
    <property type="term" value="F:monoatomic ion channel activity"/>
    <property type="evidence" value="ECO:0007669"/>
    <property type="project" value="InterPro"/>
</dbReference>
<dbReference type="GO" id="GO:0098703">
    <property type="term" value="P:calcium ion import across plasma membrane"/>
    <property type="evidence" value="ECO:0007669"/>
    <property type="project" value="TreeGrafter"/>
</dbReference>
<feature type="compositionally biased region" description="Low complexity" evidence="2">
    <location>
        <begin position="816"/>
        <end position="831"/>
    </location>
</feature>
<feature type="compositionally biased region" description="Polar residues" evidence="2">
    <location>
        <begin position="891"/>
        <end position="905"/>
    </location>
</feature>
<evidence type="ECO:0000256" key="2">
    <source>
        <dbReference type="SAM" id="MobiDB-lite"/>
    </source>
</evidence>
<reference evidence="4 5" key="1">
    <citation type="journal article" date="2024" name="Science">
        <title>Giant polyketide synthase enzymes in the biosynthesis of giant marine polyether toxins.</title>
        <authorList>
            <person name="Fallon T.R."/>
            <person name="Shende V.V."/>
            <person name="Wierzbicki I.H."/>
            <person name="Pendleton A.L."/>
            <person name="Watervoot N.F."/>
            <person name="Auber R.P."/>
            <person name="Gonzalez D.J."/>
            <person name="Wisecaver J.H."/>
            <person name="Moore B.S."/>
        </authorList>
    </citation>
    <scope>NUCLEOTIDE SEQUENCE [LARGE SCALE GENOMIC DNA]</scope>
    <source>
        <strain evidence="4 5">12B1</strain>
    </source>
</reference>
<gene>
    <name evidence="4" type="ORF">AB1Y20_005058</name>
</gene>
<name>A0AB34J363_PRYPA</name>
<feature type="region of interest" description="Disordered" evidence="2">
    <location>
        <begin position="891"/>
        <end position="910"/>
    </location>
</feature>
<feature type="region of interest" description="Disordered" evidence="2">
    <location>
        <begin position="929"/>
        <end position="966"/>
    </location>
</feature>
<dbReference type="InterPro" id="IPR024862">
    <property type="entry name" value="TRPV"/>
</dbReference>
<feature type="transmembrane region" description="Helical" evidence="3">
    <location>
        <begin position="449"/>
        <end position="469"/>
    </location>
</feature>
<feature type="transmembrane region" description="Helical" evidence="3">
    <location>
        <begin position="490"/>
        <end position="518"/>
    </location>
</feature>
<dbReference type="EMBL" id="JBGBPQ010000013">
    <property type="protein sequence ID" value="KAL1511772.1"/>
    <property type="molecule type" value="Genomic_DNA"/>
</dbReference>
<organism evidence="4 5">
    <name type="scientific">Prymnesium parvum</name>
    <name type="common">Toxic golden alga</name>
    <dbReference type="NCBI Taxonomy" id="97485"/>
    <lineage>
        <taxon>Eukaryota</taxon>
        <taxon>Haptista</taxon>
        <taxon>Haptophyta</taxon>
        <taxon>Prymnesiophyceae</taxon>
        <taxon>Prymnesiales</taxon>
        <taxon>Prymnesiaceae</taxon>
        <taxon>Prymnesium</taxon>
    </lineage>
</organism>
<feature type="transmembrane region" description="Helical" evidence="3">
    <location>
        <begin position="411"/>
        <end position="429"/>
    </location>
</feature>
<dbReference type="GO" id="GO:0005886">
    <property type="term" value="C:plasma membrane"/>
    <property type="evidence" value="ECO:0007669"/>
    <property type="project" value="TreeGrafter"/>
</dbReference>
<dbReference type="InterPro" id="IPR036770">
    <property type="entry name" value="Ankyrin_rpt-contain_sf"/>
</dbReference>
<dbReference type="PANTHER" id="PTHR10582">
    <property type="entry name" value="TRANSIENT RECEPTOR POTENTIAL ION CHANNEL PROTEIN"/>
    <property type="match status" value="1"/>
</dbReference>
<evidence type="ECO:0000256" key="3">
    <source>
        <dbReference type="SAM" id="Phobius"/>
    </source>
</evidence>
<proteinExistence type="predicted"/>
<sequence>MNCLRRLPCLGNSGFSPLKEASAPSGILNYEVSIRTKSGKPTSTVRVTHEVYGQHTIKWHDTIVCQMKQGKVSLPPGSCNIYGFPIAWIEGMDESKTKPLEGNEYKCICELIVALARKKNCPFMTTPDGAGALAIHGILVGNQMPALKLGLRVIRTLPECLLHVHTEPVFTDENSFHIVAVNRHEKLFIEMVNIACARLSKDELRSIFRSQARGIFFSDLPMRHYGGTCVAYAICFGLKDAVMHILKKPELDGIVDLNDTDNACTITGFLPIHAAAANGLRGMVDFLSDLPNHPELELKRAKSYLTRPAQLRDLTGLSPLQLAVKLGDRLMFMHILQRQTNILWKWGPITQYMIDLDGVDSAGAQKGEDVMELVGQMNAVVETKELLLDSVMNGFVYSLFEYKWKRYSGKLHWLLLCFDLLYVVPLTILCFEVKTDVKQSSKMMWLPELVLFTGGLSLMPDLITFPFWWDAHGWWRFMGPRWRMKLFAEMLEWIAGLGIYLKFTSVFLAVIACTMLLLPGPINDVFRPNGTSRRQMLHNGGKAVESHLLFDPCHKVAFIPHDPTAAESLGDEIWLLLGFSVFLQMYFVMNTFMMPFKKLGILMLTVNRMLQEDITTFMTPFTLIMLAFYAIMYTVYPRAGEMTLPQANAFNDWASGLESLVKLAFLGEPIDVFITAEAFGALSLRQGINYTVFIVFYVFYILLGMVLLLNLLIAMLSNTFSQVQAQADLEWRLERVRRILRLELMAVRPFYTIDDIRIGDKQGDKYFIPFRGVQPNQEGIEVQGGADMYAAINKFDWKIRPPQFEDLEEDDDDLGSSTQSTPRPSTPRQNLPLPPAAAPPPRSEVEYAKLVPPEILDPAPLPCPALPSSTSPPTSSLLERRMVDRPLETLQSTTDQSYEPPQTASAMPATLSERERAYRTCVVTKSASFGTKSANPNLRKVNSLDKSNLVARPGKRPPASSRSAAR</sequence>
<feature type="transmembrane region" description="Helical" evidence="3">
    <location>
        <begin position="614"/>
        <end position="636"/>
    </location>
</feature>
<dbReference type="Gene3D" id="1.25.40.20">
    <property type="entry name" value="Ankyrin repeat-containing domain"/>
    <property type="match status" value="1"/>
</dbReference>
<comment type="caution">
    <text evidence="4">The sequence shown here is derived from an EMBL/GenBank/DDBJ whole genome shotgun (WGS) entry which is preliminary data.</text>
</comment>
<protein>
    <recommendedName>
        <fullName evidence="6">Ion transport domain-containing protein</fullName>
    </recommendedName>
</protein>
<feature type="transmembrane region" description="Helical" evidence="3">
    <location>
        <begin position="690"/>
        <end position="713"/>
    </location>
</feature>
<evidence type="ECO:0000256" key="1">
    <source>
        <dbReference type="ARBA" id="ARBA00022737"/>
    </source>
</evidence>
<feature type="transmembrane region" description="Helical" evidence="3">
    <location>
        <begin position="573"/>
        <end position="593"/>
    </location>
</feature>
<dbReference type="Proteomes" id="UP001515480">
    <property type="component" value="Unassembled WGS sequence"/>
</dbReference>
<keyword evidence="3" id="KW-0472">Membrane</keyword>
<evidence type="ECO:0000313" key="4">
    <source>
        <dbReference type="EMBL" id="KAL1511772.1"/>
    </source>
</evidence>
<dbReference type="PANTHER" id="PTHR10582:SF2">
    <property type="entry name" value="INACTIVE"/>
    <property type="match status" value="1"/>
</dbReference>
<evidence type="ECO:0000313" key="5">
    <source>
        <dbReference type="Proteomes" id="UP001515480"/>
    </source>
</evidence>
<dbReference type="AlphaFoldDB" id="A0AB34J363"/>
<dbReference type="SUPFAM" id="SSF48403">
    <property type="entry name" value="Ankyrin repeat"/>
    <property type="match status" value="1"/>
</dbReference>
<keyword evidence="5" id="KW-1185">Reference proteome</keyword>
<keyword evidence="3" id="KW-0812">Transmembrane</keyword>
<accession>A0AB34J363</accession>
<feature type="compositionally biased region" description="Pro residues" evidence="2">
    <location>
        <begin position="832"/>
        <end position="842"/>
    </location>
</feature>
<feature type="region of interest" description="Disordered" evidence="2">
    <location>
        <begin position="806"/>
        <end position="842"/>
    </location>
</feature>
<keyword evidence="3" id="KW-1133">Transmembrane helix</keyword>